<gene>
    <name evidence="3" type="ORF">BQ4739_LOCUS630</name>
</gene>
<feature type="region of interest" description="Disordered" evidence="2">
    <location>
        <begin position="656"/>
        <end position="710"/>
    </location>
</feature>
<name>A0A383V5Q0_TETOB</name>
<dbReference type="InterPro" id="IPR006941">
    <property type="entry name" value="RNase_CAF1"/>
</dbReference>
<keyword evidence="4" id="KW-1185">Reference proteome</keyword>
<feature type="compositionally biased region" description="Low complexity" evidence="2">
    <location>
        <begin position="485"/>
        <end position="505"/>
    </location>
</feature>
<dbReference type="PANTHER" id="PTHR15092">
    <property type="entry name" value="POLY A -SPECIFIC RIBONUCLEASE/TARGET OF EGR1, MEMBER 1"/>
    <property type="match status" value="1"/>
</dbReference>
<dbReference type="InterPro" id="IPR051181">
    <property type="entry name" value="CAF1_poly(A)_ribonucleases"/>
</dbReference>
<dbReference type="GO" id="GO:0000175">
    <property type="term" value="F:3'-5'-RNA exonuclease activity"/>
    <property type="evidence" value="ECO:0007669"/>
    <property type="project" value="TreeGrafter"/>
</dbReference>
<evidence type="ECO:0000313" key="4">
    <source>
        <dbReference type="Proteomes" id="UP000256970"/>
    </source>
</evidence>
<dbReference type="Pfam" id="PF04857">
    <property type="entry name" value="CAF1"/>
    <property type="match status" value="1"/>
</dbReference>
<dbReference type="PANTHER" id="PTHR15092:SF47">
    <property type="entry name" value="POLY(A)-SPECIFIC EXORIBONUCLEASE PARN"/>
    <property type="match status" value="1"/>
</dbReference>
<evidence type="ECO:0000256" key="1">
    <source>
        <dbReference type="ARBA" id="ARBA00008372"/>
    </source>
</evidence>
<dbReference type="SUPFAM" id="SSF53098">
    <property type="entry name" value="Ribonuclease H-like"/>
    <property type="match status" value="1"/>
</dbReference>
<dbReference type="InterPro" id="IPR036397">
    <property type="entry name" value="RNaseH_sf"/>
</dbReference>
<proteinExistence type="inferred from homology"/>
<accession>A0A383V5Q0</accession>
<dbReference type="EMBL" id="FNXT01000045">
    <property type="protein sequence ID" value="SZX60049.1"/>
    <property type="molecule type" value="Genomic_DNA"/>
</dbReference>
<dbReference type="Gene3D" id="3.30.420.10">
    <property type="entry name" value="Ribonuclease H-like superfamily/Ribonuclease H"/>
    <property type="match status" value="2"/>
</dbReference>
<organism evidence="3 4">
    <name type="scientific">Tetradesmus obliquus</name>
    <name type="common">Green alga</name>
    <name type="synonym">Acutodesmus obliquus</name>
    <dbReference type="NCBI Taxonomy" id="3088"/>
    <lineage>
        <taxon>Eukaryota</taxon>
        <taxon>Viridiplantae</taxon>
        <taxon>Chlorophyta</taxon>
        <taxon>core chlorophytes</taxon>
        <taxon>Chlorophyceae</taxon>
        <taxon>CS clade</taxon>
        <taxon>Sphaeropleales</taxon>
        <taxon>Scenedesmaceae</taxon>
        <taxon>Tetradesmus</taxon>
    </lineage>
</organism>
<sequence>MAVDVTRENFKELLPAIREALEKCTFYSFDCEMTGLFTDGNKHEYLDDMQSRYTKMTESSKAYIITQYGLSCFEATGPAAYEARTFNFYLFPQPHGGYNRRFLCDASSLVFLASHGFDFNRCISQGVPYMPVRTRDFQLLQVNRSNEPRGDPVVVSSDEDKAFVAELVQMVSDWLAGRPPSPSSSAVVKDELEEAATAMQEDVMGSEPDEAPAAAAAAAAAASEQQQQQWQELALPPLNSYKRLLAYQELRKPQFGVEGHPGFWVKRLPDSRFLVLVRATAQQAEQLEAEARAARIAGIHDAAGFAAVFDLMRRSNKPAVGHNCLFDVSYGLYGFADAFLPATWRDFKKMARSWHPGGLWDTKHLARQLPEVFMGSTALAEVYSTLVEDGQAGDTQALLAAASAAAGTTITLPRISHAAGCDKYRALGAGEAAHEAGYDAYMTGAAFACLLPLVAGKIASDPTCSLARAHNAALQRAAAAAAAKAARAPGTATPEAAGAPQQQTPPLTPMPQPLQQLAEQQRTPQLQQQQQQQQLPGSLLQFVAGVVGRINMTFTDIPYAALSEDDPIPDRPCVFYLSGLQPGYRMDDIWKLLQRQGLGSARITAVDSSSCLAEFRPEFVDAVAASIADANSGVIAMPWAEYALMRYRQQVPDALDAAAAADEPGARRGVKRQRLQEPAEKQQQQQQRQQNGKVKDEEEEQPQRSGCSIM</sequence>
<dbReference type="Proteomes" id="UP000256970">
    <property type="component" value="Unassembled WGS sequence"/>
</dbReference>
<reference evidence="3 4" key="1">
    <citation type="submission" date="2016-10" db="EMBL/GenBank/DDBJ databases">
        <authorList>
            <person name="Cai Z."/>
        </authorList>
    </citation>
    <scope>NUCLEOTIDE SEQUENCE [LARGE SCALE GENOMIC DNA]</scope>
</reference>
<dbReference type="InterPro" id="IPR012337">
    <property type="entry name" value="RNaseH-like_sf"/>
</dbReference>
<evidence type="ECO:0000256" key="2">
    <source>
        <dbReference type="SAM" id="MobiDB-lite"/>
    </source>
</evidence>
<comment type="similarity">
    <text evidence="1">Belongs to the CAF1 family.</text>
</comment>
<dbReference type="GO" id="GO:0003723">
    <property type="term" value="F:RNA binding"/>
    <property type="evidence" value="ECO:0007669"/>
    <property type="project" value="TreeGrafter"/>
</dbReference>
<dbReference type="STRING" id="3088.A0A383V5Q0"/>
<feature type="region of interest" description="Disordered" evidence="2">
    <location>
        <begin position="485"/>
        <end position="512"/>
    </location>
</feature>
<evidence type="ECO:0000313" key="3">
    <source>
        <dbReference type="EMBL" id="SZX60049.1"/>
    </source>
</evidence>
<protein>
    <submittedName>
        <fullName evidence="3">Uncharacterized protein</fullName>
    </submittedName>
</protein>
<dbReference type="AlphaFoldDB" id="A0A383V5Q0"/>